<dbReference type="InterPro" id="IPR001387">
    <property type="entry name" value="Cro/C1-type_HTH"/>
</dbReference>
<feature type="domain" description="HTH cro/C1-type" evidence="1">
    <location>
        <begin position="7"/>
        <end position="61"/>
    </location>
</feature>
<evidence type="ECO:0000313" key="3">
    <source>
        <dbReference type="Proteomes" id="UP000305165"/>
    </source>
</evidence>
<evidence type="ECO:0000313" key="2">
    <source>
        <dbReference type="EMBL" id="TIH98135.1"/>
    </source>
</evidence>
<reference evidence="2 3" key="1">
    <citation type="submission" date="2019-04" db="EMBL/GenBank/DDBJ databases">
        <title>Genome analysis of Streptococcus suis strain WUSS424.</title>
        <authorList>
            <person name="Chen H."/>
            <person name="Gao X."/>
            <person name="Wu Z."/>
        </authorList>
    </citation>
    <scope>NUCLEOTIDE SEQUENCE [LARGE SCALE GENOMIC DNA]</scope>
    <source>
        <strain evidence="2 3">WUSS424</strain>
    </source>
</reference>
<gene>
    <name evidence="2" type="ORF">FAJ39_10125</name>
</gene>
<dbReference type="PROSITE" id="PS50943">
    <property type="entry name" value="HTH_CROC1"/>
    <property type="match status" value="1"/>
</dbReference>
<evidence type="ECO:0000259" key="1">
    <source>
        <dbReference type="PROSITE" id="PS50943"/>
    </source>
</evidence>
<organism evidence="2 3">
    <name type="scientific">Streptococcus suis</name>
    <dbReference type="NCBI Taxonomy" id="1307"/>
    <lineage>
        <taxon>Bacteria</taxon>
        <taxon>Bacillati</taxon>
        <taxon>Bacillota</taxon>
        <taxon>Bacilli</taxon>
        <taxon>Lactobacillales</taxon>
        <taxon>Streptococcaceae</taxon>
        <taxon>Streptococcus</taxon>
    </lineage>
</organism>
<comment type="caution">
    <text evidence="2">The sequence shown here is derived from an EMBL/GenBank/DDBJ whole genome shotgun (WGS) entry which is preliminary data.</text>
</comment>
<name>A0A4T2GH43_STRSU</name>
<dbReference type="CDD" id="cd00093">
    <property type="entry name" value="HTH_XRE"/>
    <property type="match status" value="1"/>
</dbReference>
<dbReference type="Proteomes" id="UP000305165">
    <property type="component" value="Unassembled WGS sequence"/>
</dbReference>
<dbReference type="Gene3D" id="1.10.260.40">
    <property type="entry name" value="lambda repressor-like DNA-binding domains"/>
    <property type="match status" value="1"/>
</dbReference>
<dbReference type="EMBL" id="SSXO01000007">
    <property type="protein sequence ID" value="TIH98135.1"/>
    <property type="molecule type" value="Genomic_DNA"/>
</dbReference>
<dbReference type="OrthoDB" id="2224275at2"/>
<dbReference type="SUPFAM" id="SSF47413">
    <property type="entry name" value="lambda repressor-like DNA-binding domains"/>
    <property type="match status" value="1"/>
</dbReference>
<protein>
    <submittedName>
        <fullName evidence="2">Helix-turn-helix transcriptional regulator</fullName>
    </submittedName>
</protein>
<accession>A0A4T2GH43</accession>
<dbReference type="Pfam" id="PF01381">
    <property type="entry name" value="HTH_3"/>
    <property type="match status" value="1"/>
</dbReference>
<dbReference type="AlphaFoldDB" id="A0A4T2GH43"/>
<dbReference type="GO" id="GO:0003677">
    <property type="term" value="F:DNA binding"/>
    <property type="evidence" value="ECO:0007669"/>
    <property type="project" value="InterPro"/>
</dbReference>
<proteinExistence type="predicted"/>
<sequence>MVNINKLKGAIVEKDTTQEALAAEMGIDRSTFYRKIKAGGNFTIGEAKQIVDLLGLTTDEAVSIFFAN</sequence>
<dbReference type="InterPro" id="IPR010982">
    <property type="entry name" value="Lambda_DNA-bd_dom_sf"/>
</dbReference>